<dbReference type="RefSeq" id="WP_137332622.1">
    <property type="nucleotide sequence ID" value="NZ_CP040077.1"/>
</dbReference>
<protein>
    <submittedName>
        <fullName evidence="2">DUF4157 domain-containing protein</fullName>
    </submittedName>
</protein>
<proteinExistence type="predicted"/>
<dbReference type="KEGG" id="tvl:FAZ95_11810"/>
<evidence type="ECO:0000313" key="3">
    <source>
        <dbReference type="Proteomes" id="UP000298656"/>
    </source>
</evidence>
<dbReference type="Proteomes" id="UP000298656">
    <property type="component" value="Chromosome 1"/>
</dbReference>
<keyword evidence="3" id="KW-1185">Reference proteome</keyword>
<dbReference type="Pfam" id="PF13699">
    <property type="entry name" value="eCIS_core"/>
    <property type="match status" value="1"/>
</dbReference>
<sequence>MSEREQLDSALAATSLARRNDERLAAAIRIQPASPGAAVARDPVDRVACRIGDASCASAHAGVLSRSKRLDGAGAQQSLLRLQRDFGNQYVGRVLSRVAGEGEQAQDMTAIERSIDSARGGGHGMDHGTRARMEAAFGADFSDVRIHTDAKSDSLNGSLAARAFTTGRDVFFRHGEYSPGSSSGRELLAHELTHVVQQNGDGLQRKMTVSEPGDPQEVEADQMARAVIQQEQMQAVDRAVPPLESASCHGGTSLCRDPNS</sequence>
<accession>A0A4P8ILL4</accession>
<gene>
    <name evidence="2" type="ORF">FAZ95_11810</name>
</gene>
<dbReference type="InterPro" id="IPR025295">
    <property type="entry name" value="eCIS_core_dom"/>
</dbReference>
<name>A0A4P8ILL4_9BURK</name>
<dbReference type="OrthoDB" id="7387101at2"/>
<feature type="domain" description="eCIS core" evidence="1">
    <location>
        <begin position="125"/>
        <end position="200"/>
    </location>
</feature>
<evidence type="ECO:0000259" key="1">
    <source>
        <dbReference type="Pfam" id="PF13699"/>
    </source>
</evidence>
<dbReference type="AlphaFoldDB" id="A0A4P8ILL4"/>
<organism evidence="2 3">
    <name type="scientific">Trinickia violacea</name>
    <dbReference type="NCBI Taxonomy" id="2571746"/>
    <lineage>
        <taxon>Bacteria</taxon>
        <taxon>Pseudomonadati</taxon>
        <taxon>Pseudomonadota</taxon>
        <taxon>Betaproteobacteria</taxon>
        <taxon>Burkholderiales</taxon>
        <taxon>Burkholderiaceae</taxon>
        <taxon>Trinickia</taxon>
    </lineage>
</organism>
<dbReference type="EMBL" id="CP040077">
    <property type="protein sequence ID" value="QCP49798.1"/>
    <property type="molecule type" value="Genomic_DNA"/>
</dbReference>
<reference evidence="2 3" key="1">
    <citation type="submission" date="2019-05" db="EMBL/GenBank/DDBJ databases">
        <title>Burkholderia sp. DHOD12, isolated from subtropical forest soil.</title>
        <authorList>
            <person name="Gao Z.-H."/>
            <person name="Qiu L.-H."/>
        </authorList>
    </citation>
    <scope>NUCLEOTIDE SEQUENCE [LARGE SCALE GENOMIC DNA]</scope>
    <source>
        <strain evidence="2 3">DHOD12</strain>
    </source>
</reference>
<evidence type="ECO:0000313" key="2">
    <source>
        <dbReference type="EMBL" id="QCP49798.1"/>
    </source>
</evidence>